<proteinExistence type="predicted"/>
<dbReference type="InterPro" id="IPR025406">
    <property type="entry name" value="DUF4132"/>
</dbReference>
<keyword evidence="4" id="KW-1185">Reference proteome</keyword>
<evidence type="ECO:0000259" key="2">
    <source>
        <dbReference type="Pfam" id="PF24879"/>
    </source>
</evidence>
<evidence type="ECO:0000313" key="3">
    <source>
        <dbReference type="EMBL" id="MBM2622960.1"/>
    </source>
</evidence>
<reference evidence="3 4" key="1">
    <citation type="submission" date="2021-01" db="EMBL/GenBank/DDBJ databases">
        <title>Actinoplanes sp. nov. LDG1-06 isolated from lichen.</title>
        <authorList>
            <person name="Saeng-In P."/>
            <person name="Phongsopitanun W."/>
            <person name="Kanchanasin P."/>
            <person name="Yuki M."/>
            <person name="Kudo T."/>
            <person name="Ohkuma M."/>
            <person name="Tanasupawat S."/>
        </authorList>
    </citation>
    <scope>NUCLEOTIDE SEQUENCE [LARGE SCALE GENOMIC DNA]</scope>
    <source>
        <strain evidence="3 4">LDG1-06</strain>
    </source>
</reference>
<name>A0ABS2AT86_9ACTN</name>
<dbReference type="RefSeq" id="WP_203383312.1">
    <property type="nucleotide sequence ID" value="NZ_JAENHP010000030.1"/>
</dbReference>
<evidence type="ECO:0000313" key="4">
    <source>
        <dbReference type="Proteomes" id="UP000632138"/>
    </source>
</evidence>
<accession>A0ABS2AT86</accession>
<dbReference type="Proteomes" id="UP000632138">
    <property type="component" value="Unassembled WGS sequence"/>
</dbReference>
<protein>
    <submittedName>
        <fullName evidence="3">DUF4132 domain-containing protein</fullName>
    </submittedName>
</protein>
<dbReference type="InterPro" id="IPR056639">
    <property type="entry name" value="DUF7737"/>
</dbReference>
<sequence length="750" mass="82410">MDSWLSLIPGPRPETRDVTPTVVTEVESEEWDGARQRLISKQWHRYAADISGPVYLRDPEIYEVAAAPTPWTEDDLAWALHVSRESTTKYDGRVFHLPVIIASQLSVEQLAPFEPVLRAVLADVSERWGMPTDIRRPLAARYGEVLARLGGGLPAHLLPERDGFGVTTRRRLGGLAADPAVIAALEFADTLAKPAPTKTWLRQAEQLVAASPAVPSAVTTVLATFTEEAGPLDDFHDQLLRGLVWMAAADPGDEATALIARVAQVAGEPYGRGAYARASRTAASAVEAVADRPGDAPAAALARLAVTCRSKPLRVRVRDALDRLGAARGWAPGEALELTVETHDIDRHGDAVEIVGDKAKALSRTGEAKTLVKALNKTLGLERARLEDLLAHDRTWKWETWVERYARHPITGTVARRLLWQVSADGREWTTGLPEAAGDEWRVGGAGGAGWVVRLWHPVLADAAEVAAWRDTITTAGIRQPFKQAFREVYRLTPAEEQTRAYSNRFAGHILRYRQANALMRVRNWSASYLGTWDGGYHSEAVRELAAGTWQASFRHEIAGEVEAPSYTVEHCSTDQVRFAVRAGRRWEPVPVTDVPARVLSEAMRDVDLFVGVTSIAADDTWADRGEHPFGMYWQTAGFGALTGSAEVRRDVLARLLPRLAIGSKCELTDRFLRVRGSRATYKIHLGSGNILMEPNDAYLCIVPAGRSARVSLPFDDDERLSLILSKAFLLAADEKITDATILRQLPRPA</sequence>
<organism evidence="3 4">
    <name type="scientific">Paractinoplanes ovalisporus</name>
    <dbReference type="NCBI Taxonomy" id="2810368"/>
    <lineage>
        <taxon>Bacteria</taxon>
        <taxon>Bacillati</taxon>
        <taxon>Actinomycetota</taxon>
        <taxon>Actinomycetes</taxon>
        <taxon>Micromonosporales</taxon>
        <taxon>Micromonosporaceae</taxon>
        <taxon>Paractinoplanes</taxon>
    </lineage>
</organism>
<dbReference type="EMBL" id="JAENHP010000030">
    <property type="protein sequence ID" value="MBM2622960.1"/>
    <property type="molecule type" value="Genomic_DNA"/>
</dbReference>
<feature type="domain" description="DUF7737" evidence="2">
    <location>
        <begin position="646"/>
        <end position="746"/>
    </location>
</feature>
<evidence type="ECO:0000259" key="1">
    <source>
        <dbReference type="Pfam" id="PF13569"/>
    </source>
</evidence>
<feature type="domain" description="DUF4132" evidence="1">
    <location>
        <begin position="366"/>
        <end position="525"/>
    </location>
</feature>
<gene>
    <name evidence="3" type="ORF">JIG36_46420</name>
</gene>
<dbReference type="Pfam" id="PF24879">
    <property type="entry name" value="DUF7737"/>
    <property type="match status" value="1"/>
</dbReference>
<dbReference type="Pfam" id="PF13569">
    <property type="entry name" value="DUF4132"/>
    <property type="match status" value="1"/>
</dbReference>
<comment type="caution">
    <text evidence="3">The sequence shown here is derived from an EMBL/GenBank/DDBJ whole genome shotgun (WGS) entry which is preliminary data.</text>
</comment>